<dbReference type="OrthoDB" id="5241778at2"/>
<dbReference type="Pfam" id="PF00296">
    <property type="entry name" value="Bac_luciferase"/>
    <property type="match status" value="1"/>
</dbReference>
<dbReference type="PANTHER" id="PTHR43244:SF1">
    <property type="entry name" value="5,10-METHYLENETETRAHYDROMETHANOPTERIN REDUCTASE"/>
    <property type="match status" value="1"/>
</dbReference>
<dbReference type="InterPro" id="IPR011251">
    <property type="entry name" value="Luciferase-like_dom"/>
</dbReference>
<dbReference type="CDD" id="cd01097">
    <property type="entry name" value="Tetrahydromethanopterin_reductase"/>
    <property type="match status" value="1"/>
</dbReference>
<dbReference type="InterPro" id="IPR019951">
    <property type="entry name" value="F420_OxRdatse_Rv3520c_pred"/>
</dbReference>
<dbReference type="InterPro" id="IPR036661">
    <property type="entry name" value="Luciferase-like_sf"/>
</dbReference>
<keyword evidence="4" id="KW-1185">Reference proteome</keyword>
<sequence>MELGVNLGYFGMGVDQDNVAVAQEADRLGYAVAWAAEAYGSDVPTVLSWIGALTERIDLGAAVMQIPARTPAMTAMTAATLDTLSKGRFRLGLGVSGPQVSEGWHGVPFAAPLGRTREYVDIVRMALRRESVAYAGRHFTLPLPDGAGKALKLTVHPPRPDLPIYLAAVGPKNLELAGEVADGWHAIFFSPEHSGDLVQSVVAGRRRAGKGTEDDPLAGFDLAPSVPVVIGDDVQAAADAIRPYAALYIGGMGSREQNFYNQLAVRMGFEEAAAEVQDLFLAKRHRDAAAAVPFEFIDATTLIGPRDRIRDRMARYAEVGTGTLSIAPFAGGLDDRLQVVRTMAELMGETGL</sequence>
<dbReference type="AlphaFoldDB" id="A0A1H0NX91"/>
<dbReference type="PANTHER" id="PTHR43244">
    <property type="match status" value="1"/>
</dbReference>
<reference evidence="4" key="1">
    <citation type="submission" date="2016-10" db="EMBL/GenBank/DDBJ databases">
        <authorList>
            <person name="Varghese N."/>
            <person name="Submissions S."/>
        </authorList>
    </citation>
    <scope>NUCLEOTIDE SEQUENCE [LARGE SCALE GENOMIC DNA]</scope>
    <source>
        <strain evidence="4">DSM 22329</strain>
    </source>
</reference>
<protein>
    <submittedName>
        <fullName evidence="3">Probable F420-dependent oxidoreductase, Rv3520c family</fullName>
    </submittedName>
</protein>
<accession>A0A1H0NX91</accession>
<dbReference type="NCBIfam" id="TIGR03559">
    <property type="entry name" value="F420_Rv3520c"/>
    <property type="match status" value="1"/>
</dbReference>
<feature type="domain" description="Luciferase-like" evidence="2">
    <location>
        <begin position="17"/>
        <end position="320"/>
    </location>
</feature>
<evidence type="ECO:0000256" key="1">
    <source>
        <dbReference type="ARBA" id="ARBA00023002"/>
    </source>
</evidence>
<dbReference type="InterPro" id="IPR050564">
    <property type="entry name" value="F420-G6PD/mer"/>
</dbReference>
<gene>
    <name evidence="3" type="ORF">SAMN04489867_1068</name>
</gene>
<dbReference type="EMBL" id="LT629711">
    <property type="protein sequence ID" value="SDO97249.1"/>
    <property type="molecule type" value="Genomic_DNA"/>
</dbReference>
<keyword evidence="1" id="KW-0560">Oxidoreductase</keyword>
<dbReference type="STRING" id="443156.SAMN04489867_1068"/>
<dbReference type="GO" id="GO:0016705">
    <property type="term" value="F:oxidoreductase activity, acting on paired donors, with incorporation or reduction of molecular oxygen"/>
    <property type="evidence" value="ECO:0007669"/>
    <property type="project" value="InterPro"/>
</dbReference>
<dbReference type="Gene3D" id="3.20.20.30">
    <property type="entry name" value="Luciferase-like domain"/>
    <property type="match status" value="1"/>
</dbReference>
<name>A0A1H0NX91_9MICO</name>
<dbReference type="Proteomes" id="UP000199077">
    <property type="component" value="Chromosome I"/>
</dbReference>
<dbReference type="RefSeq" id="WP_091782485.1">
    <property type="nucleotide sequence ID" value="NZ_LT629711.1"/>
</dbReference>
<evidence type="ECO:0000259" key="2">
    <source>
        <dbReference type="Pfam" id="PF00296"/>
    </source>
</evidence>
<proteinExistence type="predicted"/>
<organism evidence="3 4">
    <name type="scientific">Pedococcus dokdonensis</name>
    <dbReference type="NCBI Taxonomy" id="443156"/>
    <lineage>
        <taxon>Bacteria</taxon>
        <taxon>Bacillati</taxon>
        <taxon>Actinomycetota</taxon>
        <taxon>Actinomycetes</taxon>
        <taxon>Micrococcales</taxon>
        <taxon>Intrasporangiaceae</taxon>
        <taxon>Pedococcus</taxon>
    </lineage>
</organism>
<evidence type="ECO:0000313" key="3">
    <source>
        <dbReference type="EMBL" id="SDO97249.1"/>
    </source>
</evidence>
<dbReference type="SUPFAM" id="SSF51679">
    <property type="entry name" value="Bacterial luciferase-like"/>
    <property type="match status" value="1"/>
</dbReference>
<evidence type="ECO:0000313" key="4">
    <source>
        <dbReference type="Proteomes" id="UP000199077"/>
    </source>
</evidence>